<evidence type="ECO:0000313" key="2">
    <source>
        <dbReference type="Proteomes" id="UP000236959"/>
    </source>
</evidence>
<accession>A0A2S3UYI3</accession>
<comment type="caution">
    <text evidence="1">The sequence shown here is derived from an EMBL/GenBank/DDBJ whole genome shotgun (WGS) entry which is preliminary data.</text>
</comment>
<dbReference type="AlphaFoldDB" id="A0A2S3UYI3"/>
<organism evidence="1 2">
    <name type="scientific">Roseibium marinum</name>
    <dbReference type="NCBI Taxonomy" id="281252"/>
    <lineage>
        <taxon>Bacteria</taxon>
        <taxon>Pseudomonadati</taxon>
        <taxon>Pseudomonadota</taxon>
        <taxon>Alphaproteobacteria</taxon>
        <taxon>Hyphomicrobiales</taxon>
        <taxon>Stappiaceae</taxon>
        <taxon>Roseibium</taxon>
    </lineage>
</organism>
<dbReference type="Proteomes" id="UP000236959">
    <property type="component" value="Unassembled WGS sequence"/>
</dbReference>
<dbReference type="RefSeq" id="WP_103221759.1">
    <property type="nucleotide sequence ID" value="NZ_PPCN01000002.1"/>
</dbReference>
<dbReference type="EMBL" id="PPCN01000002">
    <property type="protein sequence ID" value="POF32767.1"/>
    <property type="molecule type" value="Genomic_DNA"/>
</dbReference>
<dbReference type="OrthoDB" id="7678842at2"/>
<proteinExistence type="predicted"/>
<name>A0A2S3UYI3_9HYPH</name>
<gene>
    <name evidence="1" type="ORF">CLV41_102172</name>
</gene>
<keyword evidence="2" id="KW-1185">Reference proteome</keyword>
<protein>
    <submittedName>
        <fullName evidence="1">Uncharacterized protein</fullName>
    </submittedName>
</protein>
<reference evidence="1 2" key="1">
    <citation type="submission" date="2018-01" db="EMBL/GenBank/DDBJ databases">
        <title>Genomic Encyclopedia of Archaeal and Bacterial Type Strains, Phase II (KMG-II): from individual species to whole genera.</title>
        <authorList>
            <person name="Goeker M."/>
        </authorList>
    </citation>
    <scope>NUCLEOTIDE SEQUENCE [LARGE SCALE GENOMIC DNA]</scope>
    <source>
        <strain evidence="1 2">DSM 17023</strain>
    </source>
</reference>
<sequence length="103" mass="11185">MQVNPVSAIRPLRIRQKPVTASNPDRASAAAARFGEIDALPAHIAATALKRDAHHGAHSEYAAQLLAGRDASAETHLERRQHLAQYASAADNERKFHSWSVSV</sequence>
<evidence type="ECO:0000313" key="1">
    <source>
        <dbReference type="EMBL" id="POF32767.1"/>
    </source>
</evidence>